<organism evidence="2 3">
    <name type="scientific">Stakelama sediminis</name>
    <dbReference type="NCBI Taxonomy" id="463200"/>
    <lineage>
        <taxon>Bacteria</taxon>
        <taxon>Pseudomonadati</taxon>
        <taxon>Pseudomonadota</taxon>
        <taxon>Alphaproteobacteria</taxon>
        <taxon>Sphingomonadales</taxon>
        <taxon>Sphingomonadaceae</taxon>
        <taxon>Stakelama</taxon>
    </lineage>
</organism>
<dbReference type="RefSeq" id="WP_184003180.1">
    <property type="nucleotide sequence ID" value="NZ_BAABIF010000013.1"/>
</dbReference>
<dbReference type="Proteomes" id="UP000554342">
    <property type="component" value="Unassembled WGS sequence"/>
</dbReference>
<gene>
    <name evidence="2" type="ORF">FHR23_001910</name>
</gene>
<feature type="transmembrane region" description="Helical" evidence="1">
    <location>
        <begin position="26"/>
        <end position="45"/>
    </location>
</feature>
<accession>A0A840YZM0</accession>
<keyword evidence="1" id="KW-1133">Transmembrane helix</keyword>
<keyword evidence="1" id="KW-0472">Membrane</keyword>
<evidence type="ECO:0000313" key="3">
    <source>
        <dbReference type="Proteomes" id="UP000554342"/>
    </source>
</evidence>
<dbReference type="EMBL" id="JACIJI010000002">
    <property type="protein sequence ID" value="MBB5718987.1"/>
    <property type="molecule type" value="Genomic_DNA"/>
</dbReference>
<dbReference type="AlphaFoldDB" id="A0A840YZM0"/>
<keyword evidence="3" id="KW-1185">Reference proteome</keyword>
<protein>
    <submittedName>
        <fullName evidence="2">Putative membrane protein</fullName>
    </submittedName>
</protein>
<keyword evidence="1" id="KW-0812">Transmembrane</keyword>
<proteinExistence type="predicted"/>
<evidence type="ECO:0000313" key="2">
    <source>
        <dbReference type="EMBL" id="MBB5718987.1"/>
    </source>
</evidence>
<comment type="caution">
    <text evidence="2">The sequence shown here is derived from an EMBL/GenBank/DDBJ whole genome shotgun (WGS) entry which is preliminary data.</text>
</comment>
<evidence type="ECO:0000256" key="1">
    <source>
        <dbReference type="SAM" id="Phobius"/>
    </source>
</evidence>
<sequence length="49" mass="5182">MAFIAIVLFIALFAFGGNYFGWQDPSGQVQLALVCAFIFGVIAGLKAKG</sequence>
<reference evidence="2 3" key="1">
    <citation type="submission" date="2020-08" db="EMBL/GenBank/DDBJ databases">
        <title>Genomic Encyclopedia of Type Strains, Phase IV (KMG-IV): sequencing the most valuable type-strain genomes for metagenomic binning, comparative biology and taxonomic classification.</title>
        <authorList>
            <person name="Goeker M."/>
        </authorList>
    </citation>
    <scope>NUCLEOTIDE SEQUENCE [LARGE SCALE GENOMIC DNA]</scope>
    <source>
        <strain evidence="2 3">DSM 27203</strain>
    </source>
</reference>
<name>A0A840YZM0_9SPHN</name>